<keyword evidence="2" id="KW-0132">Cell division</keyword>
<dbReference type="FunCoup" id="A0A6L2PQT2">
    <property type="interactions" value="84"/>
</dbReference>
<dbReference type="Pfam" id="PF02984">
    <property type="entry name" value="Cyclin_C"/>
    <property type="match status" value="1"/>
</dbReference>
<keyword evidence="3 5" id="KW-0195">Cyclin</keyword>
<dbReference type="InterPro" id="IPR039361">
    <property type="entry name" value="Cyclin"/>
</dbReference>
<dbReference type="AlphaFoldDB" id="A0A6L2PQT2"/>
<gene>
    <name evidence="9" type="ORF">Cfor_02577</name>
</gene>
<dbReference type="SMART" id="SM01332">
    <property type="entry name" value="Cyclin_C"/>
    <property type="match status" value="1"/>
</dbReference>
<evidence type="ECO:0000256" key="4">
    <source>
        <dbReference type="ARBA" id="ARBA00023306"/>
    </source>
</evidence>
<feature type="region of interest" description="Disordered" evidence="6">
    <location>
        <begin position="161"/>
        <end position="206"/>
    </location>
</feature>
<dbReference type="InterPro" id="IPR046965">
    <property type="entry name" value="Cyclin_A/B-like"/>
</dbReference>
<dbReference type="SUPFAM" id="SSF47954">
    <property type="entry name" value="Cyclin-like"/>
    <property type="match status" value="2"/>
</dbReference>
<reference evidence="10" key="1">
    <citation type="submission" date="2020-01" db="EMBL/GenBank/DDBJ databases">
        <title>Draft genome sequence of the Termite Coptotermes fromosanus.</title>
        <authorList>
            <person name="Itakura S."/>
            <person name="Yosikawa Y."/>
            <person name="Umezawa K."/>
        </authorList>
    </citation>
    <scope>NUCLEOTIDE SEQUENCE [LARGE SCALE GENOMIC DNA]</scope>
</reference>
<keyword evidence="4" id="KW-0131">Cell cycle</keyword>
<evidence type="ECO:0000313" key="10">
    <source>
        <dbReference type="Proteomes" id="UP000502823"/>
    </source>
</evidence>
<evidence type="ECO:0000259" key="8">
    <source>
        <dbReference type="SMART" id="SM01332"/>
    </source>
</evidence>
<dbReference type="EMBL" id="BLKM01011353">
    <property type="protein sequence ID" value="GFG32928.1"/>
    <property type="molecule type" value="Genomic_DNA"/>
</dbReference>
<evidence type="ECO:0000313" key="9">
    <source>
        <dbReference type="EMBL" id="GFG32928.1"/>
    </source>
</evidence>
<dbReference type="GO" id="GO:0044772">
    <property type="term" value="P:mitotic cell cycle phase transition"/>
    <property type="evidence" value="ECO:0007669"/>
    <property type="project" value="InterPro"/>
</dbReference>
<comment type="caution">
    <text evidence="9">The sequence shown here is derived from an EMBL/GenBank/DDBJ whole genome shotgun (WGS) entry which is preliminary data.</text>
</comment>
<dbReference type="PANTHER" id="PTHR10177">
    <property type="entry name" value="CYCLINS"/>
    <property type="match status" value="1"/>
</dbReference>
<feature type="region of interest" description="Disordered" evidence="6">
    <location>
        <begin position="28"/>
        <end position="53"/>
    </location>
</feature>
<feature type="domain" description="Cyclin C-terminal" evidence="8">
    <location>
        <begin position="353"/>
        <end position="469"/>
    </location>
</feature>
<dbReference type="FunFam" id="1.10.472.10:FF:000005">
    <property type="entry name" value="G2/mitotic-specific cyclin B"/>
    <property type="match status" value="1"/>
</dbReference>
<dbReference type="OrthoDB" id="5590282at2759"/>
<feature type="domain" description="Cyclin-like" evidence="7">
    <location>
        <begin position="357"/>
        <end position="438"/>
    </location>
</feature>
<protein>
    <submittedName>
        <fullName evidence="9">Uncharacterized protein</fullName>
    </submittedName>
</protein>
<dbReference type="InterPro" id="IPR006671">
    <property type="entry name" value="Cyclin_N"/>
</dbReference>
<keyword evidence="10" id="KW-1185">Reference proteome</keyword>
<dbReference type="PIRSF" id="PIRSF001771">
    <property type="entry name" value="Cyclin_A_B_D_E"/>
    <property type="match status" value="1"/>
</dbReference>
<feature type="domain" description="Cyclin-like" evidence="7">
    <location>
        <begin position="281"/>
        <end position="344"/>
    </location>
</feature>
<evidence type="ECO:0000256" key="1">
    <source>
        <dbReference type="ARBA" id="ARBA00006955"/>
    </source>
</evidence>
<proteinExistence type="inferred from homology"/>
<dbReference type="SMART" id="SM00385">
    <property type="entry name" value="CYCLIN"/>
    <property type="match status" value="2"/>
</dbReference>
<organism evidence="9 10">
    <name type="scientific">Coptotermes formosanus</name>
    <name type="common">Formosan subterranean termite</name>
    <dbReference type="NCBI Taxonomy" id="36987"/>
    <lineage>
        <taxon>Eukaryota</taxon>
        <taxon>Metazoa</taxon>
        <taxon>Ecdysozoa</taxon>
        <taxon>Arthropoda</taxon>
        <taxon>Hexapoda</taxon>
        <taxon>Insecta</taxon>
        <taxon>Pterygota</taxon>
        <taxon>Neoptera</taxon>
        <taxon>Polyneoptera</taxon>
        <taxon>Dictyoptera</taxon>
        <taxon>Blattodea</taxon>
        <taxon>Blattoidea</taxon>
        <taxon>Termitoidae</taxon>
        <taxon>Rhinotermitidae</taxon>
        <taxon>Coptotermes</taxon>
    </lineage>
</organism>
<evidence type="ECO:0000256" key="3">
    <source>
        <dbReference type="ARBA" id="ARBA00023127"/>
    </source>
</evidence>
<evidence type="ECO:0000256" key="6">
    <source>
        <dbReference type="SAM" id="MobiDB-lite"/>
    </source>
</evidence>
<dbReference type="Pfam" id="PF00134">
    <property type="entry name" value="Cyclin_N"/>
    <property type="match status" value="1"/>
</dbReference>
<dbReference type="InterPro" id="IPR036915">
    <property type="entry name" value="Cyclin-like_sf"/>
</dbReference>
<dbReference type="Gene3D" id="1.10.472.10">
    <property type="entry name" value="Cyclin-like"/>
    <property type="match status" value="4"/>
</dbReference>
<sequence>MQRQKENQQITTTTLKKSIITRSQKVANTVVNEGKEHKVPKRKAERSPAKRTSLKRSAFGDITNAHGSNITSQNAKKLQEKVTASKPVRTDKGAVTAVVAPPASTAAQPAPKTYRTLKKSSVSTKHKGTAIQKSEEINIEFSTSPVPAKEIEEDISTCCEPQQNISSGTDSSSDGSLYVSSLEDIPSDGLSTQGEPQVPALPVPEQGPPLEVPVPPSYTVSGLPENVEDFDKETLNDPFQVSLYAMDIFNYLKEKEVLFKVDNYMEKQPSISEWMRSLLVDWMVEVQESFELNHETLYLAVKLVDLYLMKVPERIPPQVEDFLYICDGAYTHRELIKMETNVLKVVDFKLGIPLSYRFLRRYARCAKLSLQTLTFARYILELSLIEYSFVSESSSKIAAAALLLALKTKLLGGWTPTLQYYSGYKLEDIRDLANLLNAMLHKKPVAALATVRNKYSHKIFFEVAKIPLLEKLDI</sequence>
<evidence type="ECO:0000259" key="7">
    <source>
        <dbReference type="SMART" id="SM00385"/>
    </source>
</evidence>
<evidence type="ECO:0000256" key="2">
    <source>
        <dbReference type="ARBA" id="ARBA00022618"/>
    </source>
</evidence>
<accession>A0A6L2PQT2</accession>
<dbReference type="InParanoid" id="A0A6L2PQT2"/>
<dbReference type="InterPro" id="IPR004367">
    <property type="entry name" value="Cyclin_C-dom"/>
</dbReference>
<name>A0A6L2PQT2_COPFO</name>
<dbReference type="Proteomes" id="UP000502823">
    <property type="component" value="Unassembled WGS sequence"/>
</dbReference>
<dbReference type="GO" id="GO:0016538">
    <property type="term" value="F:cyclin-dependent protein serine/threonine kinase regulator activity"/>
    <property type="evidence" value="ECO:0007669"/>
    <property type="project" value="InterPro"/>
</dbReference>
<comment type="similarity">
    <text evidence="1">Belongs to the cyclin family. Cyclin AB subfamily.</text>
</comment>
<feature type="compositionally biased region" description="Low complexity" evidence="6">
    <location>
        <begin position="166"/>
        <end position="182"/>
    </location>
</feature>
<dbReference type="InterPro" id="IPR013763">
    <property type="entry name" value="Cyclin-like_dom"/>
</dbReference>
<dbReference type="GO" id="GO:0051301">
    <property type="term" value="P:cell division"/>
    <property type="evidence" value="ECO:0007669"/>
    <property type="project" value="UniProtKB-KW"/>
</dbReference>
<evidence type="ECO:0000256" key="5">
    <source>
        <dbReference type="RuleBase" id="RU000383"/>
    </source>
</evidence>